<feature type="coiled-coil region" evidence="2">
    <location>
        <begin position="369"/>
        <end position="441"/>
    </location>
</feature>
<keyword evidence="1" id="KW-0863">Zinc-finger</keyword>
<dbReference type="SUPFAM" id="SSF58100">
    <property type="entry name" value="Bacterial hemolysins"/>
    <property type="match status" value="1"/>
</dbReference>
<dbReference type="SUPFAM" id="SSF57756">
    <property type="entry name" value="Retrovirus zinc finger-like domains"/>
    <property type="match status" value="1"/>
</dbReference>
<organism evidence="4">
    <name type="scientific">Tanacetum cinerariifolium</name>
    <name type="common">Dalmatian daisy</name>
    <name type="synonym">Chrysanthemum cinerariifolium</name>
    <dbReference type="NCBI Taxonomy" id="118510"/>
    <lineage>
        <taxon>Eukaryota</taxon>
        <taxon>Viridiplantae</taxon>
        <taxon>Streptophyta</taxon>
        <taxon>Embryophyta</taxon>
        <taxon>Tracheophyta</taxon>
        <taxon>Spermatophyta</taxon>
        <taxon>Magnoliopsida</taxon>
        <taxon>eudicotyledons</taxon>
        <taxon>Gunneridae</taxon>
        <taxon>Pentapetalae</taxon>
        <taxon>asterids</taxon>
        <taxon>campanulids</taxon>
        <taxon>Asterales</taxon>
        <taxon>Asteraceae</taxon>
        <taxon>Asteroideae</taxon>
        <taxon>Anthemideae</taxon>
        <taxon>Anthemidinae</taxon>
        <taxon>Tanacetum</taxon>
    </lineage>
</organism>
<comment type="caution">
    <text evidence="4">The sequence shown here is derived from an EMBL/GenBank/DDBJ whole genome shotgun (WGS) entry which is preliminary data.</text>
</comment>
<dbReference type="GO" id="GO:0008270">
    <property type="term" value="F:zinc ion binding"/>
    <property type="evidence" value="ECO:0007669"/>
    <property type="project" value="UniProtKB-KW"/>
</dbReference>
<keyword evidence="1" id="KW-0479">Metal-binding</keyword>
<proteinExistence type="predicted"/>
<dbReference type="Gene3D" id="4.10.60.10">
    <property type="entry name" value="Zinc finger, CCHC-type"/>
    <property type="match status" value="1"/>
</dbReference>
<gene>
    <name evidence="4" type="ORF">Tci_058382</name>
</gene>
<name>A0A6L2NPF0_TANCI</name>
<sequence>MTDIVPPIPPYFGANISSLIRAGNTTDTINNTTTTDVVQNVVDQNLPQLLDSRGESHVTNVPEFDKEEFSSWKDRFLIFLDGLEPYLLEILENGPFVPLSPLSTPTNPLPEPQNQWSQADRRLANQYKRLKSILISCLPTNLTKKMVKYESNTEGQQFYQNDTLAALYGKYNYEEGLIDQIYKSESTRFTLQGSKALISNPTLQESDSDTEEDQRSSSEFLADLNAEFHERALLANQRRFYKRSERVGPSKKPLDKTNETCFACGKLGHFQKECPSIKTSTPQYPSSSRPYNKLKFLTNTTPQHNQNFNNNQKDYKVKYKGLAAKIAVLTKKIDVMNKALMAVADEPSVGRVDASDERKHVLDYTHIDLHYVEDQRKNLLSKYNSLKQELSSCKSELSDLKHTQTQNNSFQNEITKLSLDNESLKDEISDLEKVIEKWTSSRVTFDQLLTEKISGNIVRAIGKKGMRKEQTLLKEVVFTQSNVLTSETNHEIPSDSESEGNTQRPLRTLPKLFGAEPSCKRSISLPKTTQTTDKVVSVNIKQETETKSPLDPSTKKLLLNLMKEVKGLKEKIQAHPKTSPLTSISESSRSARGKDKIWFRLCKHRGLKNHLTEDCFKKPKCSTCGSTNHLTKEHLEQTVIKRTLAKLNAQRSSKKVPMIPKPYIPCKYYGFNDHHSDEYEFYPGCNIYGSIAHETTNCVTKTPNRKPRVASQRSSKPTVKYSKESGLKVVFGDNSSGDTEGYGSVNCNGITFTKVAYMNGLKHNLISISQLCDANFKVLFSKTQGTMFNQNQGVALISPRRRRDVYVINMTSYNEESNACFFAKASPSVNWLWHKR</sequence>
<protein>
    <submittedName>
        <fullName evidence="4">Retrovirus-related Pol polyprotein from transposon TNT 1-94</fullName>
    </submittedName>
</protein>
<accession>A0A6L2NPF0</accession>
<evidence type="ECO:0000256" key="1">
    <source>
        <dbReference type="PROSITE-ProRule" id="PRU00047"/>
    </source>
</evidence>
<dbReference type="PROSITE" id="PS50158">
    <property type="entry name" value="ZF_CCHC"/>
    <property type="match status" value="1"/>
</dbReference>
<keyword evidence="2" id="KW-0175">Coiled coil</keyword>
<dbReference type="SMART" id="SM00343">
    <property type="entry name" value="ZnF_C2HC"/>
    <property type="match status" value="2"/>
</dbReference>
<dbReference type="EMBL" id="BKCJ010009316">
    <property type="protein sequence ID" value="GEU86404.1"/>
    <property type="molecule type" value="Genomic_DNA"/>
</dbReference>
<dbReference type="Pfam" id="PF00098">
    <property type="entry name" value="zf-CCHC"/>
    <property type="match status" value="1"/>
</dbReference>
<keyword evidence="1" id="KW-0862">Zinc</keyword>
<evidence type="ECO:0000313" key="4">
    <source>
        <dbReference type="EMBL" id="GEU86404.1"/>
    </source>
</evidence>
<reference evidence="4" key="1">
    <citation type="journal article" date="2019" name="Sci. Rep.">
        <title>Draft genome of Tanacetum cinerariifolium, the natural source of mosquito coil.</title>
        <authorList>
            <person name="Yamashiro T."/>
            <person name="Shiraishi A."/>
            <person name="Satake H."/>
            <person name="Nakayama K."/>
        </authorList>
    </citation>
    <scope>NUCLEOTIDE SEQUENCE</scope>
</reference>
<evidence type="ECO:0000259" key="3">
    <source>
        <dbReference type="PROSITE" id="PS50158"/>
    </source>
</evidence>
<feature type="domain" description="CCHC-type" evidence="3">
    <location>
        <begin position="261"/>
        <end position="276"/>
    </location>
</feature>
<dbReference type="InterPro" id="IPR036875">
    <property type="entry name" value="Znf_CCHC_sf"/>
</dbReference>
<dbReference type="AlphaFoldDB" id="A0A6L2NPF0"/>
<evidence type="ECO:0000256" key="2">
    <source>
        <dbReference type="SAM" id="Coils"/>
    </source>
</evidence>
<dbReference type="GO" id="GO:0003676">
    <property type="term" value="F:nucleic acid binding"/>
    <property type="evidence" value="ECO:0007669"/>
    <property type="project" value="InterPro"/>
</dbReference>
<dbReference type="InterPro" id="IPR001878">
    <property type="entry name" value="Znf_CCHC"/>
</dbReference>